<dbReference type="KEGG" id="mno:Mnod_5348"/>
<gene>
    <name evidence="1" type="ordered locus">Mnod_5348</name>
</gene>
<dbReference type="HOGENOM" id="CLU_3312603_0_0_5"/>
<keyword evidence="2" id="KW-1185">Reference proteome</keyword>
<proteinExistence type="predicted"/>
<dbReference type="AlphaFoldDB" id="B8IMK0"/>
<evidence type="ECO:0000313" key="1">
    <source>
        <dbReference type="EMBL" id="ACL60193.1"/>
    </source>
</evidence>
<dbReference type="EMBL" id="CP001349">
    <property type="protein sequence ID" value="ACL60193.1"/>
    <property type="molecule type" value="Genomic_DNA"/>
</dbReference>
<evidence type="ECO:0000313" key="2">
    <source>
        <dbReference type="Proteomes" id="UP000008207"/>
    </source>
</evidence>
<dbReference type="Proteomes" id="UP000008207">
    <property type="component" value="Chromosome"/>
</dbReference>
<name>B8IMK0_METNO</name>
<organism evidence="1 2">
    <name type="scientific">Methylobacterium nodulans (strain LMG 21967 / CNCM I-2342 / ORS 2060)</name>
    <dbReference type="NCBI Taxonomy" id="460265"/>
    <lineage>
        <taxon>Bacteria</taxon>
        <taxon>Pseudomonadati</taxon>
        <taxon>Pseudomonadota</taxon>
        <taxon>Alphaproteobacteria</taxon>
        <taxon>Hyphomicrobiales</taxon>
        <taxon>Methylobacteriaceae</taxon>
        <taxon>Methylobacterium</taxon>
    </lineage>
</organism>
<sequence length="39" mass="3893">MSRGSPHRLRAGCEHHLCGVAPAPIRAGSIGAGIDAGLT</sequence>
<dbReference type="STRING" id="460265.Mnod_5348"/>
<reference evidence="1 2" key="1">
    <citation type="submission" date="2009-01" db="EMBL/GenBank/DDBJ databases">
        <title>Complete sequence of chromosome of Methylobacterium nodulans ORS 2060.</title>
        <authorList>
            <consortium name="US DOE Joint Genome Institute"/>
            <person name="Lucas S."/>
            <person name="Copeland A."/>
            <person name="Lapidus A."/>
            <person name="Glavina del Rio T."/>
            <person name="Dalin E."/>
            <person name="Tice H."/>
            <person name="Bruce D."/>
            <person name="Goodwin L."/>
            <person name="Pitluck S."/>
            <person name="Sims D."/>
            <person name="Brettin T."/>
            <person name="Detter J.C."/>
            <person name="Han C."/>
            <person name="Larimer F."/>
            <person name="Land M."/>
            <person name="Hauser L."/>
            <person name="Kyrpides N."/>
            <person name="Ivanova N."/>
            <person name="Marx C.J."/>
            <person name="Richardson P."/>
        </authorList>
    </citation>
    <scope>NUCLEOTIDE SEQUENCE [LARGE SCALE GENOMIC DNA]</scope>
    <source>
        <strain evidence="2">LMG 21967 / CNCM I-2342 / ORS 2060</strain>
    </source>
</reference>
<protein>
    <submittedName>
        <fullName evidence="1">Uncharacterized protein</fullName>
    </submittedName>
</protein>
<accession>B8IMK0</accession>